<feature type="transmembrane region" description="Helical" evidence="14">
    <location>
        <begin position="113"/>
        <end position="132"/>
    </location>
</feature>
<dbReference type="PANTHER" id="PTHR30531">
    <property type="entry name" value="FLAGELLAR BIOSYNTHETIC PROTEIN FLHB"/>
    <property type="match status" value="1"/>
</dbReference>
<dbReference type="Pfam" id="PF01312">
    <property type="entry name" value="Bac_export_2"/>
    <property type="match status" value="1"/>
</dbReference>
<keyword evidence="15" id="KW-0969">Cilium</keyword>
<keyword evidence="9 14" id="KW-1133">Transmembrane helix</keyword>
<evidence type="ECO:0000313" key="15">
    <source>
        <dbReference type="EMBL" id="CEQ04434.1"/>
    </source>
</evidence>
<accession>A0A0C7R8W7</accession>
<keyword evidence="12" id="KW-1006">Bacterial flagellum protein export</keyword>
<evidence type="ECO:0000256" key="4">
    <source>
        <dbReference type="ARBA" id="ARBA00022448"/>
    </source>
</evidence>
<keyword evidence="5 14" id="KW-1003">Cell membrane</keyword>
<evidence type="ECO:0000256" key="9">
    <source>
        <dbReference type="ARBA" id="ARBA00022989"/>
    </source>
</evidence>
<dbReference type="GO" id="GO:0009425">
    <property type="term" value="C:bacterial-type flagellum basal body"/>
    <property type="evidence" value="ECO:0007669"/>
    <property type="project" value="UniProtKB-SubCell"/>
</dbReference>
<dbReference type="GO" id="GO:0044780">
    <property type="term" value="P:bacterial-type flagellum assembly"/>
    <property type="evidence" value="ECO:0007669"/>
    <property type="project" value="UniProtKB-UniRule"/>
</dbReference>
<dbReference type="OrthoDB" id="9807950at2"/>
<evidence type="ECO:0000256" key="13">
    <source>
        <dbReference type="NCBIfam" id="TIGR01400"/>
    </source>
</evidence>
<dbReference type="RefSeq" id="WP_055342384.1">
    <property type="nucleotide sequence ID" value="NZ_CDNI01000003.1"/>
</dbReference>
<dbReference type="PANTHER" id="PTHR30531:SF12">
    <property type="entry name" value="FLAGELLAR BIOSYNTHETIC PROTEIN FLHB"/>
    <property type="match status" value="1"/>
</dbReference>
<keyword evidence="7" id="KW-1005">Bacterial flagellum biogenesis</keyword>
<keyword evidence="11 14" id="KW-0975">Bacterial flagellum</keyword>
<feature type="transmembrane region" description="Helical" evidence="14">
    <location>
        <begin position="200"/>
        <end position="221"/>
    </location>
</feature>
<dbReference type="NCBIfam" id="TIGR00328">
    <property type="entry name" value="flhB"/>
    <property type="match status" value="1"/>
</dbReference>
<dbReference type="Gene3D" id="3.40.1690.10">
    <property type="entry name" value="secretion proteins EscU"/>
    <property type="match status" value="1"/>
</dbReference>
<dbReference type="GO" id="GO:0009306">
    <property type="term" value="P:protein secretion"/>
    <property type="evidence" value="ECO:0007669"/>
    <property type="project" value="InterPro"/>
</dbReference>
<feature type="transmembrane region" description="Helical" evidence="14">
    <location>
        <begin position="55"/>
        <end position="80"/>
    </location>
</feature>
<dbReference type="Gene3D" id="6.10.250.2080">
    <property type="match status" value="1"/>
</dbReference>
<comment type="similarity">
    <text evidence="2 14">Belongs to the FliR/MopE/SpaR family.</text>
</comment>
<protein>
    <recommendedName>
        <fullName evidence="13 14">Flagellar biosynthetic protein FliR</fullName>
    </recommendedName>
</protein>
<keyword evidence="8" id="KW-0653">Protein transport</keyword>
<dbReference type="InterPro" id="IPR029025">
    <property type="entry name" value="T3SS_substrate_exporter_C"/>
</dbReference>
<evidence type="ECO:0000256" key="12">
    <source>
        <dbReference type="ARBA" id="ARBA00023225"/>
    </source>
</evidence>
<keyword evidence="15" id="KW-0282">Flagellum</keyword>
<comment type="similarity">
    <text evidence="3">Belongs to the type III secretion exporter family.</text>
</comment>
<dbReference type="EMBL" id="CEKZ01000003">
    <property type="protein sequence ID" value="CEQ04434.1"/>
    <property type="molecule type" value="Genomic_DNA"/>
</dbReference>
<dbReference type="Pfam" id="PF01311">
    <property type="entry name" value="Bac_export_1"/>
    <property type="match status" value="1"/>
</dbReference>
<feature type="transmembrane region" description="Helical" evidence="14">
    <location>
        <begin position="396"/>
        <end position="414"/>
    </location>
</feature>
<evidence type="ECO:0000256" key="3">
    <source>
        <dbReference type="ARBA" id="ARBA00010690"/>
    </source>
</evidence>
<dbReference type="InterPro" id="IPR006303">
    <property type="entry name" value="FliR"/>
</dbReference>
<dbReference type="Proteomes" id="UP000049127">
    <property type="component" value="Unassembled WGS sequence"/>
</dbReference>
<sequence>MIFVFIRLIAFFSCLSVIFPSGTPNVFKVTFTLFISIIISCTLKVHIEVSNTYDLINIAVMETITGLVLGYITSICINSLKIAGSLIDQQLGLSMVNIYDPNSKDNTTLIENMVYWIGIMVFFTMNGHHKLIAGISQSFKLVNVGSPILTNNYGYIVNIFIQCFVIGFKIAVPIILALIITDFIMGLISRSVPQLNVMIIGMPLKILVGIMFFVISLPFILNELHNLLVHMTDILNGTFMSCHSSYFTAMAPLGAMLSTDDKTEEPSSKKIKDARKSGNVAKSKEVVTTLTLLGVLIIIYSMSDFVILQLKESIVRYLNMGFSNEFSMKIVGSLLMMILAGFMKIIVPIGVIIIVFSVIGNVMQSGFLMTTDPLKPKFSKLNPINGFKNMFSMKSLGNLIKSIILVAILFKVGYSFMSKNFIGILKTGDIYLPYLMSTIITLIKELIQSILLALFVISVLDFAYQKYMHKKDLKMTKQEVKEEYKQMEGNPEIKGKIKQKQREMASRRMMEAVPSASVIVTNPTHISIAIKYEKGKDQAPIVVAKGADIVAFKIREIAKEHDIPIIENKPLARLMYKEVEIEEEIPEKVYQEVAEVLVAVYKIKNRYKKL</sequence>
<evidence type="ECO:0000256" key="8">
    <source>
        <dbReference type="ARBA" id="ARBA00022927"/>
    </source>
</evidence>
<dbReference type="NCBIfam" id="NF009411">
    <property type="entry name" value="PRK12772.1"/>
    <property type="match status" value="1"/>
</dbReference>
<dbReference type="SUPFAM" id="SSF160544">
    <property type="entry name" value="EscU C-terminal domain-like"/>
    <property type="match status" value="1"/>
</dbReference>
<keyword evidence="4" id="KW-0813">Transport</keyword>
<dbReference type="InterPro" id="IPR002010">
    <property type="entry name" value="T3SS_IM_R"/>
</dbReference>
<evidence type="ECO:0000256" key="14">
    <source>
        <dbReference type="RuleBase" id="RU362071"/>
    </source>
</evidence>
<feature type="transmembrane region" description="Helical" evidence="14">
    <location>
        <begin position="153"/>
        <end position="180"/>
    </location>
</feature>
<dbReference type="AlphaFoldDB" id="A0A0C7R8W7"/>
<evidence type="ECO:0000256" key="11">
    <source>
        <dbReference type="ARBA" id="ARBA00023143"/>
    </source>
</evidence>
<evidence type="ECO:0000256" key="7">
    <source>
        <dbReference type="ARBA" id="ARBA00022795"/>
    </source>
</evidence>
<feature type="transmembrane region" description="Helical" evidence="14">
    <location>
        <begin position="434"/>
        <end position="464"/>
    </location>
</feature>
<feature type="transmembrane region" description="Helical" evidence="14">
    <location>
        <begin position="26"/>
        <end position="43"/>
    </location>
</feature>
<dbReference type="FunFam" id="3.40.1690.10:FF:000001">
    <property type="entry name" value="Flagellar biosynthetic protein FlhB"/>
    <property type="match status" value="1"/>
</dbReference>
<dbReference type="GO" id="GO:0006605">
    <property type="term" value="P:protein targeting"/>
    <property type="evidence" value="ECO:0007669"/>
    <property type="project" value="UniProtKB-UniRule"/>
</dbReference>
<keyword evidence="10 14" id="KW-0472">Membrane</keyword>
<comment type="function">
    <text evidence="1 14">Role in flagellar biosynthesis.</text>
</comment>
<dbReference type="NCBIfam" id="TIGR01400">
    <property type="entry name" value="fliR"/>
    <property type="match status" value="1"/>
</dbReference>
<evidence type="ECO:0000256" key="1">
    <source>
        <dbReference type="ARBA" id="ARBA00002578"/>
    </source>
</evidence>
<dbReference type="InterPro" id="IPR006136">
    <property type="entry name" value="FlhB"/>
</dbReference>
<evidence type="ECO:0000313" key="16">
    <source>
        <dbReference type="Proteomes" id="UP000049127"/>
    </source>
</evidence>
<evidence type="ECO:0000256" key="5">
    <source>
        <dbReference type="ARBA" id="ARBA00022475"/>
    </source>
</evidence>
<evidence type="ECO:0000256" key="10">
    <source>
        <dbReference type="ARBA" id="ARBA00023136"/>
    </source>
</evidence>
<evidence type="ECO:0000256" key="6">
    <source>
        <dbReference type="ARBA" id="ARBA00022692"/>
    </source>
</evidence>
<comment type="subcellular location">
    <subcellularLocation>
        <location evidence="14">Cell membrane</location>
        <topology evidence="14">Multi-pass membrane protein</topology>
    </subcellularLocation>
    <subcellularLocation>
        <location evidence="14">Bacterial flagellum basal body</location>
    </subcellularLocation>
</comment>
<keyword evidence="6 14" id="KW-0812">Transmembrane</keyword>
<reference evidence="15 16" key="1">
    <citation type="submission" date="2015-01" db="EMBL/GenBank/DDBJ databases">
        <authorList>
            <person name="Aslett A.Martin."/>
            <person name="De Silva Nishadi"/>
        </authorList>
    </citation>
    <scope>NUCLEOTIDE SEQUENCE [LARGE SCALE GENOMIC DNA]</scope>
    <source>
        <strain evidence="15 16">R28058</strain>
    </source>
</reference>
<dbReference type="InterPro" id="IPR006135">
    <property type="entry name" value="T3SS_substrate_exporter"/>
</dbReference>
<evidence type="ECO:0000256" key="2">
    <source>
        <dbReference type="ARBA" id="ARBA00009772"/>
    </source>
</evidence>
<feature type="transmembrane region" description="Helical" evidence="14">
    <location>
        <begin position="286"/>
        <end position="310"/>
    </location>
</feature>
<dbReference type="GO" id="GO:0005886">
    <property type="term" value="C:plasma membrane"/>
    <property type="evidence" value="ECO:0007669"/>
    <property type="project" value="UniProtKB-SubCell"/>
</dbReference>
<organism evidence="15 16">
    <name type="scientific">Paraclostridium sordellii</name>
    <name type="common">Clostridium sordellii</name>
    <dbReference type="NCBI Taxonomy" id="1505"/>
    <lineage>
        <taxon>Bacteria</taxon>
        <taxon>Bacillati</taxon>
        <taxon>Bacillota</taxon>
        <taxon>Clostridia</taxon>
        <taxon>Peptostreptococcales</taxon>
        <taxon>Peptostreptococcaceae</taxon>
        <taxon>Paraclostridium</taxon>
    </lineage>
</organism>
<gene>
    <name evidence="15" type="primary">flhB</name>
    <name evidence="15" type="ORF">R28058_21671</name>
</gene>
<feature type="transmembrane region" description="Helical" evidence="14">
    <location>
        <begin position="330"/>
        <end position="359"/>
    </location>
</feature>
<name>A0A0C7R8W7_PARSO</name>
<dbReference type="PRINTS" id="PR00950">
    <property type="entry name" value="TYPE3IMSPROT"/>
</dbReference>
<keyword evidence="15" id="KW-0966">Cell projection</keyword>
<proteinExistence type="inferred from homology"/>